<dbReference type="EMBL" id="CATOUU010001155">
    <property type="protein sequence ID" value="CAI9974899.1"/>
    <property type="molecule type" value="Genomic_DNA"/>
</dbReference>
<evidence type="ECO:0000313" key="2">
    <source>
        <dbReference type="EMBL" id="CAI9974899.1"/>
    </source>
</evidence>
<evidence type="ECO:0000313" key="3">
    <source>
        <dbReference type="EMBL" id="CAL6005673.1"/>
    </source>
</evidence>
<reference evidence="3 5" key="2">
    <citation type="submission" date="2024-07" db="EMBL/GenBank/DDBJ databases">
        <authorList>
            <person name="Akdeniz Z."/>
        </authorList>
    </citation>
    <scope>NUCLEOTIDE SEQUENCE [LARGE SCALE GENOMIC DNA]</scope>
</reference>
<evidence type="ECO:0000313" key="4">
    <source>
        <dbReference type="EMBL" id="CAL6039845.1"/>
    </source>
</evidence>
<evidence type="ECO:0000313" key="5">
    <source>
        <dbReference type="Proteomes" id="UP001642409"/>
    </source>
</evidence>
<gene>
    <name evidence="3" type="ORF">HINF_LOCUS19599</name>
    <name evidence="4" type="ORF">HINF_LOCUS38053</name>
    <name evidence="2" type="ORF">HINF_LOCUS62544</name>
</gene>
<organism evidence="2">
    <name type="scientific">Hexamita inflata</name>
    <dbReference type="NCBI Taxonomy" id="28002"/>
    <lineage>
        <taxon>Eukaryota</taxon>
        <taxon>Metamonada</taxon>
        <taxon>Diplomonadida</taxon>
        <taxon>Hexamitidae</taxon>
        <taxon>Hexamitinae</taxon>
        <taxon>Hexamita</taxon>
    </lineage>
</organism>
<protein>
    <submittedName>
        <fullName evidence="3">Hypothetical_protein</fullName>
    </submittedName>
</protein>
<dbReference type="EMBL" id="CAXDID020000051">
    <property type="protein sequence ID" value="CAL6005673.1"/>
    <property type="molecule type" value="Genomic_DNA"/>
</dbReference>
<comment type="caution">
    <text evidence="2">The sequence shown here is derived from an EMBL/GenBank/DDBJ whole genome shotgun (WGS) entry which is preliminary data.</text>
</comment>
<sequence length="1171" mass="135538">MTTSIISYFEKDNSEPQIQVFDWEDNLTVKQVIEKFLFPTLKYNLSYNQIIVQQKHEDFISPELQPSTKINQLLSSELFDLHVHRRITEKEADQMLVDMEISDETPPQLSHIAESAPVTIVQNTENQSKDQIKDLANIKMELGQSSLMSQNSLGPVKIDFKSIKSAFNSAKLNLKPISKLDTLMVSSADSILSKQRNKSRELCREYSWQLAYEQQPLYCDRGENVMTQRTAEILEERLERKVYIACSIEIEPMHSLYLDFLVGHAYQLVGFKHNDIYQTPPNLIMQVIRDQYGGWAIVFFQLEKKNILLHAILPICCRYSLEPLVKSKNQPNTQLQPEDSVRSILGLSTFMSTKSNNSNKKSLKSQSSQKQEQNPYLDQPDQIPKHAVIFLLNVDGLSISFKTVFPQAVLLQNALQMCTNETVGEFSREYGSSLLFEDVVKNRMLNLNLFMDLLQCKEFYFQQEVFLKTQALIVNNFKIFIGLENETADFGRWIVKMAMLADDNGLEIYELILEQLRKDHKKLDQCIILLEQIILYPAPMQGETYMNEQKLIDIALLIESEQENGAQTLNTERLRACASRISTLTKEQKFQLNVPLIPRNPPIELVNEVDNEEDEFFDDYYARPRTVSVCVFPVTANGQYLKPLIKKVCAIEDLIIEDTDITRTFLQLIPSLLGQKLNITTQHGLITRAFTQLTKDEDIQIHTIIPQLIFFNKKQGIISKRSTAFIFGFCSAKQQIGKSAFDYEQLFQNLYGKSNIGDAFLSIPQQKIIEKDNRIQYFLLVAVRQDNYPLGVKFLINPETMMPFCEQYDTPVKQDDLFKNSLHIGKARQVIDYSDKIKLVTSSLVKDDSQQFASITQISVLFIQRDNPDTFRKLVDTFITQVLPFSELSKFESKEDEKEFKPLKNEFDDSYTNPIKDHIEYTFSQKETELKVNKMKFNSLLQLHSPFFSIFGSSQLQECIDGDELKTFINELYENQVLKNQINNTLTQYQKINEECSAKEAKQKITDLMVFQIEKVTFDPDTIEIDHQHITDSIKDIEAVVLNALDKCDVQKFEPIWPRVNNKVQDLKIDLRLETMQKQKVSVIKGHSLKSNHFTKAINTSCLHLTHIFSELNVISQAIDTLILDNEQERNQIEVIEDKMKYETPKLKPKKPLNRKVEEIQREIFADDFDF</sequence>
<feature type="region of interest" description="Disordered" evidence="1">
    <location>
        <begin position="351"/>
        <end position="379"/>
    </location>
</feature>
<evidence type="ECO:0000256" key="1">
    <source>
        <dbReference type="SAM" id="MobiDB-lite"/>
    </source>
</evidence>
<keyword evidence="5" id="KW-1185">Reference proteome</keyword>
<reference evidence="2" key="1">
    <citation type="submission" date="2023-06" db="EMBL/GenBank/DDBJ databases">
        <authorList>
            <person name="Kurt Z."/>
        </authorList>
    </citation>
    <scope>NUCLEOTIDE SEQUENCE</scope>
</reference>
<accession>A0AA86RMV8</accession>
<name>A0AA86RMV8_9EUKA</name>
<feature type="compositionally biased region" description="Low complexity" evidence="1">
    <location>
        <begin position="352"/>
        <end position="374"/>
    </location>
</feature>
<dbReference type="AlphaFoldDB" id="A0AA86RMV8"/>
<dbReference type="Proteomes" id="UP001642409">
    <property type="component" value="Unassembled WGS sequence"/>
</dbReference>
<proteinExistence type="predicted"/>
<dbReference type="EMBL" id="CAXDID020000143">
    <property type="protein sequence ID" value="CAL6039845.1"/>
    <property type="molecule type" value="Genomic_DNA"/>
</dbReference>